<name>A0A4Q1BQX7_TREME</name>
<proteinExistence type="predicted"/>
<feature type="region of interest" description="Disordered" evidence="1">
    <location>
        <begin position="627"/>
        <end position="656"/>
    </location>
</feature>
<feature type="compositionally biased region" description="Basic and acidic residues" evidence="1">
    <location>
        <begin position="166"/>
        <end position="183"/>
    </location>
</feature>
<dbReference type="EMBL" id="SDIL01000019">
    <property type="protein sequence ID" value="RXK40354.1"/>
    <property type="molecule type" value="Genomic_DNA"/>
</dbReference>
<feature type="compositionally biased region" description="Basic residues" evidence="1">
    <location>
        <begin position="250"/>
        <end position="262"/>
    </location>
</feature>
<sequence>MSTQASPDPWSSSFRSPSPTSDDDNIGDVPLYSHTLSRDAQLAADLNLNSREDRAIFKETPFTLASSRGKKSLPPSSHPDGCLAGVRAREEEKKKARGKNIEDEPWRAARSNDPSSWWKRKNSVWTDAHGNPVASEKGAPTKKQKTVLERVDEVIEKKPRGKKKTSKETQMDNVKKKKKDEVVKFGMLPKDAKPNDDFPVLQGLERQQKLPLKTKVTKPSITRHISTDSTSSLPPLNLDELIQGPTKSTQLKKTKHTFKPSRAKPSPDDNDSDVPEEVNKKLTASKYFDALQKPKRLNSDLQMTSQLPSLRHSGLTDPSQNIQTPPDTFYSLHNTHVEQPSTITHLSHDLKLNTSSSSEVPYSSPLAYKNRSQEIICPLPVKVGHMHRLSNYDDGPDFSRNQAQDKPTADYEDRHVQNQLQFPSVRKRANVNFGKQEDDDPYNHPAFRTEELFDTLRPKKVMKSHNDTSTHRYPNSQQNDTFRNPVRSNKFIPPLSTSVTNKPNVNVPTVKPLSAYKAKITFFTPSALNGEEDETAHSPVHARQMNRGYERSTQPNHHRGGVDNDLQLSPLVQGNSMRRMEMDDDNYGTDIKMRSHQNDLDMDGNPKRYVSKEEPKIYSMTRVGNYQGKTSLDRGTNNTSKHNDHHYPTKPAYASPDWKDQWRTQASTSTYVPEDSQFQKRQERLGKYQLPPVRLSMEQGTGRAFGW</sequence>
<protein>
    <submittedName>
        <fullName evidence="2">Uncharacterized protein</fullName>
    </submittedName>
</protein>
<feature type="compositionally biased region" description="Low complexity" evidence="1">
    <location>
        <begin position="1"/>
        <end position="20"/>
    </location>
</feature>
<feature type="compositionally biased region" description="Polar residues" evidence="1">
    <location>
        <begin position="316"/>
        <end position="328"/>
    </location>
</feature>
<evidence type="ECO:0000256" key="1">
    <source>
        <dbReference type="SAM" id="MobiDB-lite"/>
    </source>
</evidence>
<dbReference type="InParanoid" id="A0A4Q1BQX7"/>
<dbReference type="OrthoDB" id="2596994at2759"/>
<feature type="compositionally biased region" description="Basic and acidic residues" evidence="1">
    <location>
        <begin position="146"/>
        <end position="158"/>
    </location>
</feature>
<evidence type="ECO:0000313" key="3">
    <source>
        <dbReference type="Proteomes" id="UP000289152"/>
    </source>
</evidence>
<feature type="compositionally biased region" description="Polar residues" evidence="1">
    <location>
        <begin position="217"/>
        <end position="234"/>
    </location>
</feature>
<gene>
    <name evidence="2" type="ORF">M231_02337</name>
</gene>
<feature type="region of interest" description="Disordered" evidence="1">
    <location>
        <begin position="388"/>
        <end position="412"/>
    </location>
</feature>
<feature type="compositionally biased region" description="Polar residues" evidence="1">
    <location>
        <begin position="627"/>
        <end position="640"/>
    </location>
</feature>
<comment type="caution">
    <text evidence="2">The sequence shown here is derived from an EMBL/GenBank/DDBJ whole genome shotgun (WGS) entry which is preliminary data.</text>
</comment>
<feature type="region of interest" description="Disordered" evidence="1">
    <location>
        <begin position="464"/>
        <end position="486"/>
    </location>
</feature>
<accession>A0A4Q1BQX7</accession>
<feature type="compositionally biased region" description="Polar residues" evidence="1">
    <location>
        <begin position="471"/>
        <end position="482"/>
    </location>
</feature>
<organism evidence="2 3">
    <name type="scientific">Tremella mesenterica</name>
    <name type="common">Jelly fungus</name>
    <dbReference type="NCBI Taxonomy" id="5217"/>
    <lineage>
        <taxon>Eukaryota</taxon>
        <taxon>Fungi</taxon>
        <taxon>Dikarya</taxon>
        <taxon>Basidiomycota</taxon>
        <taxon>Agaricomycotina</taxon>
        <taxon>Tremellomycetes</taxon>
        <taxon>Tremellales</taxon>
        <taxon>Tremellaceae</taxon>
        <taxon>Tremella</taxon>
    </lineage>
</organism>
<feature type="region of interest" description="Disordered" evidence="1">
    <location>
        <begin position="309"/>
        <end position="328"/>
    </location>
</feature>
<feature type="compositionally biased region" description="Basic and acidic residues" evidence="1">
    <location>
        <begin position="87"/>
        <end position="107"/>
    </location>
</feature>
<dbReference type="VEuPathDB" id="FungiDB:TREMEDRAFT_65279"/>
<keyword evidence="3" id="KW-1185">Reference proteome</keyword>
<dbReference type="Proteomes" id="UP000289152">
    <property type="component" value="Unassembled WGS sequence"/>
</dbReference>
<reference evidence="2 3" key="1">
    <citation type="submission" date="2016-06" db="EMBL/GenBank/DDBJ databases">
        <title>Evolution of pathogenesis and genome organization in the Tremellales.</title>
        <authorList>
            <person name="Cuomo C."/>
            <person name="Litvintseva A."/>
            <person name="Heitman J."/>
            <person name="Chen Y."/>
            <person name="Sun S."/>
            <person name="Springer D."/>
            <person name="Dromer F."/>
            <person name="Young S."/>
            <person name="Zeng Q."/>
            <person name="Chapman S."/>
            <person name="Gujja S."/>
            <person name="Saif S."/>
            <person name="Birren B."/>
        </authorList>
    </citation>
    <scope>NUCLEOTIDE SEQUENCE [LARGE SCALE GENOMIC DNA]</scope>
    <source>
        <strain evidence="2 3">ATCC 28783</strain>
    </source>
</reference>
<evidence type="ECO:0000313" key="2">
    <source>
        <dbReference type="EMBL" id="RXK40354.1"/>
    </source>
</evidence>
<dbReference type="AlphaFoldDB" id="A0A4Q1BQX7"/>
<feature type="region of interest" description="Disordered" evidence="1">
    <location>
        <begin position="1"/>
        <end position="32"/>
    </location>
</feature>
<feature type="region of interest" description="Disordered" evidence="1">
    <location>
        <begin position="58"/>
        <end position="276"/>
    </location>
</feature>